<dbReference type="AlphaFoldDB" id="G0KZQ1"/>
<reference evidence="2" key="1">
    <citation type="submission" date="2009-07" db="EMBL/GenBank/DDBJ databases">
        <title>Complete genome sequence of Zobellia galactanivorans Dsij.</title>
        <authorList>
            <consortium name="Genoscope - CEA"/>
        </authorList>
    </citation>
    <scope>NUCLEOTIDE SEQUENCE [LARGE SCALE GENOMIC DNA]</scope>
    <source>
        <strain evidence="2">DSM 12802 / CCUG 47099 / CIP 106680 / NCIMB 13871 / Dsij</strain>
    </source>
</reference>
<evidence type="ECO:0000313" key="1">
    <source>
        <dbReference type="EMBL" id="CAZ97112.1"/>
    </source>
</evidence>
<organism evidence="1 2">
    <name type="scientific">Zobellia galactanivorans (strain DSM 12802 / CCUG 47099 / CIP 106680 / NCIMB 13871 / Dsij)</name>
    <dbReference type="NCBI Taxonomy" id="63186"/>
    <lineage>
        <taxon>Bacteria</taxon>
        <taxon>Pseudomonadati</taxon>
        <taxon>Bacteroidota</taxon>
        <taxon>Flavobacteriia</taxon>
        <taxon>Flavobacteriales</taxon>
        <taxon>Flavobacteriaceae</taxon>
        <taxon>Zobellia</taxon>
    </lineage>
</organism>
<dbReference type="KEGG" id="zga:ZOBELLIA_2965"/>
<keyword evidence="2" id="KW-1185">Reference proteome</keyword>
<gene>
    <name evidence="1" type="ordered locus">zobellia_2965</name>
</gene>
<dbReference type="STRING" id="63186.ZOBELLIA_2965"/>
<evidence type="ECO:0000313" key="2">
    <source>
        <dbReference type="Proteomes" id="UP000008898"/>
    </source>
</evidence>
<dbReference type="EMBL" id="FP476056">
    <property type="protein sequence ID" value="CAZ97112.1"/>
    <property type="molecule type" value="Genomic_DNA"/>
</dbReference>
<sequence length="45" mass="5432">MVTLKTKILLRPLWTIVHHNGFVIFAQWNSKKYLCATWFVTRQLQ</sequence>
<name>G0KZQ1_ZOBGA</name>
<proteinExistence type="predicted"/>
<protein>
    <submittedName>
        <fullName evidence="1">Uncharacterized protein</fullName>
    </submittedName>
</protein>
<reference evidence="1 2" key="2">
    <citation type="journal article" date="2012" name="Environ. Microbiol.">
        <title>Characterization of the first alginolytic operons in a marine bacterium: from their emergence in marine Flavobacteriia to their independent transfers to marine Proteobacteria and human gut Bacteroides.</title>
        <authorList>
            <person name="Thomas F."/>
            <person name="Barbeyron T."/>
            <person name="Tonon T."/>
            <person name="Genicot S."/>
            <person name="Czjzek M."/>
            <person name="Michel G."/>
        </authorList>
    </citation>
    <scope>NUCLEOTIDE SEQUENCE [LARGE SCALE GENOMIC DNA]</scope>
    <source>
        <strain evidence="2">DSM 12802 / CCUG 47099 / CIP 106680 / NCIMB 13871 / Dsij</strain>
    </source>
</reference>
<dbReference type="Proteomes" id="UP000008898">
    <property type="component" value="Chromosome"/>
</dbReference>
<dbReference type="HOGENOM" id="CLU_3207297_0_0_10"/>
<accession>G0KZQ1</accession>